<gene>
    <name evidence="1" type="ORF">PXEA_LOCUS9292</name>
</gene>
<keyword evidence="2" id="KW-1185">Reference proteome</keyword>
<comment type="caution">
    <text evidence="1">The sequence shown here is derived from an EMBL/GenBank/DDBJ whole genome shotgun (WGS) entry which is preliminary data.</text>
</comment>
<sequence>MHKLCPVDSAFDTPLAMPNRASGQPEEEVAGALQTLPADAAGSLFFPDLETDICLDPTEDSCSDNWELVSYSHFSGLTSSAPELPVNSFWPAEHKSLDEDLQMICGGCLEMIEDVPTCAETAGTKVSLAACAWLQAMPCRHLLCLRCWQLHALASLAEVCTVTGPTDRIRAPACPVLDCSGRLGLASWLRLVPLHRIVGLLRAADVLAHCRHVLQSPQSSSLGHCGSPTGGQCFFTCPDAACSRVFLVDLPIDDAHCPATIQPPSGILCPDRRHLNKEIGWIANLVCPLQGLYSASWSDSLVGNRYFPLSYQIMQPCVV</sequence>
<dbReference type="Proteomes" id="UP000784294">
    <property type="component" value="Unassembled WGS sequence"/>
</dbReference>
<accession>A0A3S4ZZJ2</accession>
<evidence type="ECO:0000313" key="1">
    <source>
        <dbReference type="EMBL" id="VEL15852.1"/>
    </source>
</evidence>
<proteinExistence type="predicted"/>
<protein>
    <submittedName>
        <fullName evidence="1">Uncharacterized protein</fullName>
    </submittedName>
</protein>
<evidence type="ECO:0000313" key="2">
    <source>
        <dbReference type="Proteomes" id="UP000784294"/>
    </source>
</evidence>
<dbReference type="EMBL" id="CAAALY010026187">
    <property type="protein sequence ID" value="VEL15852.1"/>
    <property type="molecule type" value="Genomic_DNA"/>
</dbReference>
<reference evidence="1" key="1">
    <citation type="submission" date="2018-11" db="EMBL/GenBank/DDBJ databases">
        <authorList>
            <consortium name="Pathogen Informatics"/>
        </authorList>
    </citation>
    <scope>NUCLEOTIDE SEQUENCE</scope>
</reference>
<dbReference type="AlphaFoldDB" id="A0A3S4ZZJ2"/>
<name>A0A3S4ZZJ2_9PLAT</name>
<organism evidence="1 2">
    <name type="scientific">Protopolystoma xenopodis</name>
    <dbReference type="NCBI Taxonomy" id="117903"/>
    <lineage>
        <taxon>Eukaryota</taxon>
        <taxon>Metazoa</taxon>
        <taxon>Spiralia</taxon>
        <taxon>Lophotrochozoa</taxon>
        <taxon>Platyhelminthes</taxon>
        <taxon>Monogenea</taxon>
        <taxon>Polyopisthocotylea</taxon>
        <taxon>Polystomatidea</taxon>
        <taxon>Polystomatidae</taxon>
        <taxon>Protopolystoma</taxon>
    </lineage>
</organism>